<evidence type="ECO:0000256" key="3">
    <source>
        <dbReference type="ARBA" id="ARBA00022980"/>
    </source>
</evidence>
<dbReference type="InterPro" id="IPR047865">
    <property type="entry name" value="Ribosomal_uL10_bac_type"/>
</dbReference>
<dbReference type="OMA" id="YVQESFY"/>
<dbReference type="SUPFAM" id="SSF160369">
    <property type="entry name" value="Ribosomal protein L10-like"/>
    <property type="match status" value="1"/>
</dbReference>
<reference evidence="8 9" key="1">
    <citation type="submission" date="2016-09" db="EMBL/GenBank/DDBJ databases">
        <authorList>
            <person name="Capua I."/>
            <person name="De Benedictis P."/>
            <person name="Joannis T."/>
            <person name="Lombin L.H."/>
            <person name="Cattoli G."/>
        </authorList>
    </citation>
    <scope>NUCLEOTIDE SEQUENCE [LARGE SCALE GENOMIC DNA]</scope>
    <source>
        <strain evidence="8 9">UB20</strain>
    </source>
</reference>
<sequence length="175" mass="19474">MKKEDKGIVVERLAETLKAYGNFYLTDIEALDAEKTSALRRVCYKENVKLVVVKNTLFKKALESMDTDYSALYETLKGNTAVMFSNVVNAPARLMKDFTKGMKGEVKPQLKAAYVQESFYIGAENLDALVNLKSREEMIGDVIGLLQSPIKNVMSALQSSSGQAIHGILQTLEKR</sequence>
<dbReference type="PANTHER" id="PTHR11560">
    <property type="entry name" value="39S RIBOSOMAL PROTEIN L10, MITOCHONDRIAL"/>
    <property type="match status" value="1"/>
</dbReference>
<dbReference type="NCBIfam" id="NF000955">
    <property type="entry name" value="PRK00099.1-1"/>
    <property type="match status" value="1"/>
</dbReference>
<comment type="subunit">
    <text evidence="6">Part of the ribosomal stalk of the 50S ribosomal subunit. The N-terminus interacts with L11 and the large rRNA to form the base of the stalk. The C-terminus forms an elongated spine to which L12 dimers bind in a sequential fashion forming a multimeric L10(L12)X complex.</text>
</comment>
<dbReference type="GO" id="GO:0005840">
    <property type="term" value="C:ribosome"/>
    <property type="evidence" value="ECO:0007669"/>
    <property type="project" value="UniProtKB-KW"/>
</dbReference>
<keyword evidence="6" id="KW-0694">RNA-binding</keyword>
<keyword evidence="3 6" id="KW-0689">Ribosomal protein</keyword>
<dbReference type="GO" id="GO:0006412">
    <property type="term" value="P:translation"/>
    <property type="evidence" value="ECO:0007669"/>
    <property type="project" value="UniProtKB-UniRule"/>
</dbReference>
<accession>A0A1D3UQ61</accession>
<organism evidence="8 9">
    <name type="scientific">Tannerella forsythia</name>
    <name type="common">Bacteroides forsythus</name>
    <dbReference type="NCBI Taxonomy" id="28112"/>
    <lineage>
        <taxon>Bacteria</taxon>
        <taxon>Pseudomonadati</taxon>
        <taxon>Bacteroidota</taxon>
        <taxon>Bacteroidia</taxon>
        <taxon>Bacteroidales</taxon>
        <taxon>Tannerellaceae</taxon>
        <taxon>Tannerella</taxon>
    </lineage>
</organism>
<dbReference type="Proteomes" id="UP000182057">
    <property type="component" value="Unassembled WGS sequence"/>
</dbReference>
<reference evidence="7 10" key="2">
    <citation type="submission" date="2017-09" db="EMBL/GenBank/DDBJ databases">
        <title>Phase variable restriction modification systems are present in the genome sequences of periodontal pathogens Prevotella intermedia, Tannerella forsythia and Porphyromonas gingivalis.</title>
        <authorList>
            <person name="Haigh R.D."/>
            <person name="Crawford L."/>
            <person name="Ralph J."/>
            <person name="Wanford J."/>
            <person name="Vartoukian S.R."/>
            <person name="Hijazib K."/>
            <person name="Wade W."/>
            <person name="Oggioni M.R."/>
        </authorList>
    </citation>
    <scope>NUCLEOTIDE SEQUENCE [LARGE SCALE GENOMIC DNA]</scope>
    <source>
        <strain evidence="7 10">WW11663</strain>
    </source>
</reference>
<proteinExistence type="inferred from homology"/>
<dbReference type="InterPro" id="IPR001790">
    <property type="entry name" value="Ribosomal_uL10"/>
</dbReference>
<evidence type="ECO:0000256" key="1">
    <source>
        <dbReference type="ARBA" id="ARBA00002633"/>
    </source>
</evidence>
<keyword evidence="4 6" id="KW-0687">Ribonucleoprotein</keyword>
<evidence type="ECO:0000313" key="9">
    <source>
        <dbReference type="Proteomes" id="UP000182057"/>
    </source>
</evidence>
<dbReference type="RefSeq" id="WP_014225274.1">
    <property type="nucleotide sequence ID" value="NZ_CAJPTF010000025.1"/>
</dbReference>
<comment type="function">
    <text evidence="1 6">Forms part of the ribosomal stalk, playing a central role in the interaction of the ribosome with GTP-bound translation factors.</text>
</comment>
<evidence type="ECO:0000256" key="5">
    <source>
        <dbReference type="ARBA" id="ARBA00035202"/>
    </source>
</evidence>
<dbReference type="GO" id="GO:0070180">
    <property type="term" value="F:large ribosomal subunit rRNA binding"/>
    <property type="evidence" value="ECO:0007669"/>
    <property type="project" value="UniProtKB-UniRule"/>
</dbReference>
<comment type="similarity">
    <text evidence="2 6">Belongs to the universal ribosomal protein uL10 family.</text>
</comment>
<dbReference type="EMBL" id="NSLJ01000013">
    <property type="protein sequence ID" value="PDP43869.1"/>
    <property type="molecule type" value="Genomic_DNA"/>
</dbReference>
<dbReference type="EMBL" id="FMMM01000057">
    <property type="protein sequence ID" value="SCQ22300.1"/>
    <property type="molecule type" value="Genomic_DNA"/>
</dbReference>
<dbReference type="Gene3D" id="3.30.70.1730">
    <property type="match status" value="1"/>
</dbReference>
<evidence type="ECO:0000313" key="7">
    <source>
        <dbReference type="EMBL" id="PDP43869.1"/>
    </source>
</evidence>
<protein>
    <recommendedName>
        <fullName evidence="5 6">Large ribosomal subunit protein uL10</fullName>
    </recommendedName>
</protein>
<evidence type="ECO:0000256" key="6">
    <source>
        <dbReference type="HAMAP-Rule" id="MF_00362"/>
    </source>
</evidence>
<evidence type="ECO:0000313" key="10">
    <source>
        <dbReference type="Proteomes" id="UP000219259"/>
    </source>
</evidence>
<gene>
    <name evidence="6 8" type="primary">rplJ</name>
    <name evidence="7" type="ORF">CLI86_06540</name>
    <name evidence="8" type="ORF">TFUB20_01672</name>
</gene>
<dbReference type="InterPro" id="IPR022973">
    <property type="entry name" value="Ribosomal_uL10_bac"/>
</dbReference>
<keyword evidence="6" id="KW-0699">rRNA-binding</keyword>
<dbReference type="Pfam" id="PF00466">
    <property type="entry name" value="Ribosomal_L10"/>
    <property type="match status" value="1"/>
</dbReference>
<dbReference type="GeneID" id="34759053"/>
<dbReference type="InterPro" id="IPR043141">
    <property type="entry name" value="Ribosomal_uL10-like_sf"/>
</dbReference>
<dbReference type="OrthoDB" id="1523686at2"/>
<evidence type="ECO:0000256" key="4">
    <source>
        <dbReference type="ARBA" id="ARBA00023274"/>
    </source>
</evidence>
<dbReference type="GO" id="GO:1990904">
    <property type="term" value="C:ribonucleoprotein complex"/>
    <property type="evidence" value="ECO:0007669"/>
    <property type="project" value="UniProtKB-KW"/>
</dbReference>
<dbReference type="HAMAP" id="MF_00362">
    <property type="entry name" value="Ribosomal_uL10"/>
    <property type="match status" value="1"/>
</dbReference>
<dbReference type="AlphaFoldDB" id="A0A1D3UQ61"/>
<name>A0A1D3UQ61_TANFO</name>
<evidence type="ECO:0000256" key="2">
    <source>
        <dbReference type="ARBA" id="ARBA00008889"/>
    </source>
</evidence>
<dbReference type="Proteomes" id="UP000219259">
    <property type="component" value="Unassembled WGS sequence"/>
</dbReference>
<dbReference type="CDD" id="cd05797">
    <property type="entry name" value="Ribosomal_L10"/>
    <property type="match status" value="1"/>
</dbReference>
<evidence type="ECO:0000313" key="8">
    <source>
        <dbReference type="EMBL" id="SCQ22300.1"/>
    </source>
</evidence>